<dbReference type="Proteomes" id="UP001157046">
    <property type="component" value="Unassembled WGS sequence"/>
</dbReference>
<evidence type="ECO:0000313" key="2">
    <source>
        <dbReference type="Proteomes" id="UP001157046"/>
    </source>
</evidence>
<protein>
    <submittedName>
        <fullName evidence="1">Uncharacterized protein</fullName>
    </submittedName>
</protein>
<comment type="caution">
    <text evidence="1">The sequence shown here is derived from an EMBL/GenBank/DDBJ whole genome shotgun (WGS) entry which is preliminary data.</text>
</comment>
<accession>A0ABQ6J547</accession>
<organism evidence="1 2">
    <name type="scientific">Shewanella glacialipiscicola</name>
    <dbReference type="NCBI Taxonomy" id="614069"/>
    <lineage>
        <taxon>Bacteria</taxon>
        <taxon>Pseudomonadati</taxon>
        <taxon>Pseudomonadota</taxon>
        <taxon>Gammaproteobacteria</taxon>
        <taxon>Alteromonadales</taxon>
        <taxon>Shewanellaceae</taxon>
        <taxon>Shewanella</taxon>
    </lineage>
</organism>
<evidence type="ECO:0000313" key="1">
    <source>
        <dbReference type="EMBL" id="GMA83190.1"/>
    </source>
</evidence>
<gene>
    <name evidence="1" type="ORF">GCM10025855_27230</name>
</gene>
<dbReference type="EMBL" id="BSUY01000001">
    <property type="protein sequence ID" value="GMA83190.1"/>
    <property type="molecule type" value="Genomic_DNA"/>
</dbReference>
<sequence>MKIRLEHQNIGAAVMQIAEHEQFTAINALKLNGKPISNAFLINSHVAILCKYASEPNGNDEYVFTFSEDQMKTLASLLPKHDSLFFGLVCVEGGEICCLTKAEFEELLGYRRASADKLESQYAILVTIKAKSSFRVYVNAAGKKGKYAGKQLTVARKAFPDVMFG</sequence>
<keyword evidence="2" id="KW-1185">Reference proteome</keyword>
<dbReference type="RefSeq" id="WP_220773905.1">
    <property type="nucleotide sequence ID" value="NZ_BPFC01000072.1"/>
</dbReference>
<reference evidence="2" key="1">
    <citation type="journal article" date="2019" name="Int. J. Syst. Evol. Microbiol.">
        <title>The Global Catalogue of Microorganisms (GCM) 10K type strain sequencing project: providing services to taxonomists for standard genome sequencing and annotation.</title>
        <authorList>
            <consortium name="The Broad Institute Genomics Platform"/>
            <consortium name="The Broad Institute Genome Sequencing Center for Infectious Disease"/>
            <person name="Wu L."/>
            <person name="Ma J."/>
        </authorList>
    </citation>
    <scope>NUCLEOTIDE SEQUENCE [LARGE SCALE GENOMIC DNA]</scope>
    <source>
        <strain evidence="2">NBRC 102030</strain>
    </source>
</reference>
<proteinExistence type="predicted"/>
<name>A0ABQ6J547_9GAMM</name>